<gene>
    <name evidence="3" type="ORF">GYMLUDRAFT_226239</name>
</gene>
<dbReference type="AlphaFoldDB" id="A0A0D0BWY6"/>
<feature type="transmembrane region" description="Helical" evidence="1">
    <location>
        <begin position="33"/>
        <end position="52"/>
    </location>
</feature>
<dbReference type="Pfam" id="PF20153">
    <property type="entry name" value="DUF6535"/>
    <property type="match status" value="1"/>
</dbReference>
<proteinExistence type="predicted"/>
<keyword evidence="1" id="KW-0812">Transmembrane</keyword>
<feature type="non-terminal residue" evidence="3">
    <location>
        <position position="1"/>
    </location>
</feature>
<accession>A0A0D0BWY6</accession>
<dbReference type="OrthoDB" id="3219854at2759"/>
<dbReference type="EMBL" id="KN834776">
    <property type="protein sequence ID" value="KIK60166.1"/>
    <property type="molecule type" value="Genomic_DNA"/>
</dbReference>
<name>A0A0D0BWY6_9AGAR</name>
<dbReference type="Proteomes" id="UP000053593">
    <property type="component" value="Unassembled WGS sequence"/>
</dbReference>
<feature type="domain" description="DUF6535" evidence="2">
    <location>
        <begin position="8"/>
        <end position="128"/>
    </location>
</feature>
<protein>
    <recommendedName>
        <fullName evidence="2">DUF6535 domain-containing protein</fullName>
    </recommendedName>
</protein>
<keyword evidence="4" id="KW-1185">Reference proteome</keyword>
<evidence type="ECO:0000313" key="3">
    <source>
        <dbReference type="EMBL" id="KIK60166.1"/>
    </source>
</evidence>
<dbReference type="HOGENOM" id="CLU_018688_2_1_1"/>
<keyword evidence="1" id="KW-1133">Transmembrane helix</keyword>
<evidence type="ECO:0000313" key="4">
    <source>
        <dbReference type="Proteomes" id="UP000053593"/>
    </source>
</evidence>
<sequence>MSSNATIWQEYTKEADSHDEELLKQWNQNIDTMLIVATLFSAVVTAFAIFTVQTLGPSAQDLTNTLLMDIAQSLKNPQANTAQPNSVPVAFNFSSRNVLVSGLWFISLACSLGAAAIGMLIKQWLNAY</sequence>
<evidence type="ECO:0000259" key="2">
    <source>
        <dbReference type="Pfam" id="PF20153"/>
    </source>
</evidence>
<reference evidence="3 4" key="1">
    <citation type="submission" date="2014-04" db="EMBL/GenBank/DDBJ databases">
        <title>Evolutionary Origins and Diversification of the Mycorrhizal Mutualists.</title>
        <authorList>
            <consortium name="DOE Joint Genome Institute"/>
            <consortium name="Mycorrhizal Genomics Consortium"/>
            <person name="Kohler A."/>
            <person name="Kuo A."/>
            <person name="Nagy L.G."/>
            <person name="Floudas D."/>
            <person name="Copeland A."/>
            <person name="Barry K.W."/>
            <person name="Cichocki N."/>
            <person name="Veneault-Fourrey C."/>
            <person name="LaButti K."/>
            <person name="Lindquist E.A."/>
            <person name="Lipzen A."/>
            <person name="Lundell T."/>
            <person name="Morin E."/>
            <person name="Murat C."/>
            <person name="Riley R."/>
            <person name="Ohm R."/>
            <person name="Sun H."/>
            <person name="Tunlid A."/>
            <person name="Henrissat B."/>
            <person name="Grigoriev I.V."/>
            <person name="Hibbett D.S."/>
            <person name="Martin F."/>
        </authorList>
    </citation>
    <scope>NUCLEOTIDE SEQUENCE [LARGE SCALE GENOMIC DNA]</scope>
    <source>
        <strain evidence="3 4">FD-317 M1</strain>
    </source>
</reference>
<evidence type="ECO:0000256" key="1">
    <source>
        <dbReference type="SAM" id="Phobius"/>
    </source>
</evidence>
<dbReference type="InterPro" id="IPR045338">
    <property type="entry name" value="DUF6535"/>
</dbReference>
<organism evidence="3 4">
    <name type="scientific">Collybiopsis luxurians FD-317 M1</name>
    <dbReference type="NCBI Taxonomy" id="944289"/>
    <lineage>
        <taxon>Eukaryota</taxon>
        <taxon>Fungi</taxon>
        <taxon>Dikarya</taxon>
        <taxon>Basidiomycota</taxon>
        <taxon>Agaricomycotina</taxon>
        <taxon>Agaricomycetes</taxon>
        <taxon>Agaricomycetidae</taxon>
        <taxon>Agaricales</taxon>
        <taxon>Marasmiineae</taxon>
        <taxon>Omphalotaceae</taxon>
        <taxon>Collybiopsis</taxon>
        <taxon>Collybiopsis luxurians</taxon>
    </lineage>
</organism>
<keyword evidence="1" id="KW-0472">Membrane</keyword>
<feature type="transmembrane region" description="Helical" evidence="1">
    <location>
        <begin position="98"/>
        <end position="121"/>
    </location>
</feature>